<protein>
    <submittedName>
        <fullName evidence="1">Uncharacterized protein</fullName>
    </submittedName>
</protein>
<organism evidence="1 2">
    <name type="scientific">Pleurotus cornucopiae</name>
    <name type="common">Cornucopia mushroom</name>
    <dbReference type="NCBI Taxonomy" id="5321"/>
    <lineage>
        <taxon>Eukaryota</taxon>
        <taxon>Fungi</taxon>
        <taxon>Dikarya</taxon>
        <taxon>Basidiomycota</taxon>
        <taxon>Agaricomycotina</taxon>
        <taxon>Agaricomycetes</taxon>
        <taxon>Agaricomycetidae</taxon>
        <taxon>Agaricales</taxon>
        <taxon>Pleurotineae</taxon>
        <taxon>Pleurotaceae</taxon>
        <taxon>Pleurotus</taxon>
    </lineage>
</organism>
<sequence>MDQNDQHSQPPQLQTPIDQCHIVGIANNDSEVQRAPNVNVPGNQELLQEIRFLRNTQAAEIARIEARLDEMQSVLLLQPMRIANGAASTADPIIYPHYVESAARGNLPQRISDAIRLSGADAAACSALLGQVPLPGNATELQKREYFLSFLGIVVVGTLVGH</sequence>
<accession>A0ACB7IHE5</accession>
<reference evidence="1 2" key="1">
    <citation type="journal article" date="2021" name="Appl. Environ. Microbiol.">
        <title>Genetic linkage and physical mapping for an oyster mushroom Pleurotus cornucopiae and QTL analysis for the trait cap color.</title>
        <authorList>
            <person name="Zhang Y."/>
            <person name="Gao W."/>
            <person name="Sonnenberg A."/>
            <person name="Chen Q."/>
            <person name="Zhang J."/>
            <person name="Huang C."/>
        </authorList>
    </citation>
    <scope>NUCLEOTIDE SEQUENCE [LARGE SCALE GENOMIC DNA]</scope>
    <source>
        <strain evidence="1">CCMSSC00406</strain>
    </source>
</reference>
<gene>
    <name evidence="1" type="ORF">CCMSSC00406_0010179</name>
</gene>
<dbReference type="Proteomes" id="UP000824881">
    <property type="component" value="Unassembled WGS sequence"/>
</dbReference>
<keyword evidence="2" id="KW-1185">Reference proteome</keyword>
<proteinExistence type="predicted"/>
<comment type="caution">
    <text evidence="1">The sequence shown here is derived from an EMBL/GenBank/DDBJ whole genome shotgun (WGS) entry which is preliminary data.</text>
</comment>
<name>A0ACB7IHE5_PLECO</name>
<evidence type="ECO:0000313" key="2">
    <source>
        <dbReference type="Proteomes" id="UP000824881"/>
    </source>
</evidence>
<dbReference type="EMBL" id="WQMT02000011">
    <property type="protein sequence ID" value="KAG9217610.1"/>
    <property type="molecule type" value="Genomic_DNA"/>
</dbReference>
<evidence type="ECO:0000313" key="1">
    <source>
        <dbReference type="EMBL" id="KAG9217610.1"/>
    </source>
</evidence>